<feature type="region of interest" description="Disordered" evidence="3">
    <location>
        <begin position="1"/>
        <end position="31"/>
    </location>
</feature>
<accession>A0ABQ8EVT6</accession>
<dbReference type="PANTHER" id="PTHR31315:SF1">
    <property type="entry name" value="PROTEIN SIP5"/>
    <property type="match status" value="1"/>
</dbReference>
<evidence type="ECO:0000256" key="1">
    <source>
        <dbReference type="ARBA" id="ARBA00010402"/>
    </source>
</evidence>
<evidence type="ECO:0000313" key="5">
    <source>
        <dbReference type="EMBL" id="KAH6586015.1"/>
    </source>
</evidence>
<keyword evidence="2" id="KW-0863">Zinc-finger</keyword>
<dbReference type="SUPFAM" id="SSF57850">
    <property type="entry name" value="RING/U-box"/>
    <property type="match status" value="1"/>
</dbReference>
<reference evidence="5 6" key="1">
    <citation type="submission" date="2021-02" db="EMBL/GenBank/DDBJ databases">
        <title>Variation within the Batrachochytrium salamandrivorans European outbreak.</title>
        <authorList>
            <person name="Kelly M."/>
            <person name="Pasmans F."/>
            <person name="Shea T.P."/>
            <person name="Munoz J.F."/>
            <person name="Carranza S."/>
            <person name="Cuomo C.A."/>
            <person name="Martel A."/>
        </authorList>
    </citation>
    <scope>NUCLEOTIDE SEQUENCE [LARGE SCALE GENOMIC DNA]</scope>
    <source>
        <strain evidence="5 6">AMFP18/2</strain>
    </source>
</reference>
<dbReference type="EMBL" id="JAFCIX010000577">
    <property type="protein sequence ID" value="KAH6586015.1"/>
    <property type="molecule type" value="Genomic_DNA"/>
</dbReference>
<dbReference type="PROSITE" id="PS50089">
    <property type="entry name" value="ZF_RING_2"/>
    <property type="match status" value="1"/>
</dbReference>
<sequence length="760" mass="80593">MGNAQGRARDRAADYTASSSSSSYAHGSDSNGQHSSLLGFGNINITASHSYNNALTDSLPLQLIDGGLATSPGILYSQESADYDKGTVRRLVLERRLAPFYQGLDSDTDSPSLPDPFNPAIHAMAAGPCTPPIPIGTNSASTTAPTFVSTCPSHPSLTTSSSGAPAPISASVDISQGSNARSTVWTALAAAGALSGSISTENMADVRNQGSSVQSQSLPNSTSASLMLPQSHKPVRYSSSDQVDPAHIQVFINVPPASLSLGKSFGRSLSSLVRNRTSAILTGAPSSLPISPRSLSTPVLADLSPRQMSLAQLYQNAVECPICFLYYPKNINFTRCCDHPICTDCFVQIKRSQTTFEPAECPYCVVSNFGVVYSPIGSLGYMQRYNPSFCPPDASLPPDTPDSTPLSHEATQGHLPASSERRLPSTRRRKSINSDNPSVVLSDEIRSNWQQLKHKIAMERVLNQRRHVVPGNARTSVLGESEMASAATAAADLLETLTRFENASTSAERRAVRRAVRETQRDSSYTYLQTMRHMGADIEELMMMEAIRLSLNTTDAQPYENISAAAEAEQVTSVTTAPVYDTGLQADPPLVGVSRLSAIHTSEATVVEDTSHECSDAGTPSDRLNYHLDEPLGQSSALSMTTASVETGRSYSRTFDTSSLRSDRYVHVTLGPVDSGSVSAAAMESGSDEAATGMCILAVSARDEGARRDGHADDAVSFDSLAARKSFKSDMDGEGSLNASLLHSAVPSHFSDATAGGTGG</sequence>
<keyword evidence="2" id="KW-0479">Metal-binding</keyword>
<feature type="compositionally biased region" description="Low complexity" evidence="3">
    <location>
        <begin position="14"/>
        <end position="30"/>
    </location>
</feature>
<keyword evidence="6" id="KW-1185">Reference proteome</keyword>
<feature type="compositionally biased region" description="Polar residues" evidence="3">
    <location>
        <begin position="401"/>
        <end position="410"/>
    </location>
</feature>
<name>A0ABQ8EVT6_9FUNG</name>
<dbReference type="InterPro" id="IPR039301">
    <property type="entry name" value="Sip5/DA2"/>
</dbReference>
<keyword evidence="2" id="KW-0862">Zinc</keyword>
<gene>
    <name evidence="5" type="ORF">BASA50_000958</name>
</gene>
<proteinExistence type="inferred from homology"/>
<protein>
    <recommendedName>
        <fullName evidence="4">RING-type domain-containing protein</fullName>
    </recommendedName>
</protein>
<comment type="similarity">
    <text evidence="1">Belongs to the SIP5 family.</text>
</comment>
<evidence type="ECO:0000313" key="6">
    <source>
        <dbReference type="Proteomes" id="UP001648503"/>
    </source>
</evidence>
<comment type="caution">
    <text evidence="5">The sequence shown here is derived from an EMBL/GenBank/DDBJ whole genome shotgun (WGS) entry which is preliminary data.</text>
</comment>
<organism evidence="5 6">
    <name type="scientific">Batrachochytrium salamandrivorans</name>
    <dbReference type="NCBI Taxonomy" id="1357716"/>
    <lineage>
        <taxon>Eukaryota</taxon>
        <taxon>Fungi</taxon>
        <taxon>Fungi incertae sedis</taxon>
        <taxon>Chytridiomycota</taxon>
        <taxon>Chytridiomycota incertae sedis</taxon>
        <taxon>Chytridiomycetes</taxon>
        <taxon>Rhizophydiales</taxon>
        <taxon>Rhizophydiales incertae sedis</taxon>
        <taxon>Batrachochytrium</taxon>
    </lineage>
</organism>
<feature type="domain" description="RING-type" evidence="4">
    <location>
        <begin position="320"/>
        <end position="364"/>
    </location>
</feature>
<dbReference type="PANTHER" id="PTHR31315">
    <property type="entry name" value="PROTEIN SIP5"/>
    <property type="match status" value="1"/>
</dbReference>
<dbReference type="InterPro" id="IPR001841">
    <property type="entry name" value="Znf_RING"/>
</dbReference>
<dbReference type="Proteomes" id="UP001648503">
    <property type="component" value="Unassembled WGS sequence"/>
</dbReference>
<feature type="region of interest" description="Disordered" evidence="3">
    <location>
        <begin position="392"/>
        <end position="435"/>
    </location>
</feature>
<evidence type="ECO:0000259" key="4">
    <source>
        <dbReference type="PROSITE" id="PS50089"/>
    </source>
</evidence>
<evidence type="ECO:0000256" key="3">
    <source>
        <dbReference type="SAM" id="MobiDB-lite"/>
    </source>
</evidence>
<evidence type="ECO:0000256" key="2">
    <source>
        <dbReference type="PROSITE-ProRule" id="PRU00175"/>
    </source>
</evidence>